<dbReference type="CDD" id="cd09272">
    <property type="entry name" value="RNase_HI_RT_Ty1"/>
    <property type="match status" value="1"/>
</dbReference>
<dbReference type="SUPFAM" id="SSF53098">
    <property type="entry name" value="Ribonuclease H-like"/>
    <property type="match status" value="1"/>
</dbReference>
<dbReference type="GO" id="GO:0015074">
    <property type="term" value="P:DNA integration"/>
    <property type="evidence" value="ECO:0007669"/>
    <property type="project" value="InterPro"/>
</dbReference>
<dbReference type="EMBL" id="JACGWM010000078">
    <property type="protein sequence ID" value="KAL0315184.1"/>
    <property type="molecule type" value="Genomic_DNA"/>
</dbReference>
<dbReference type="Gene3D" id="3.30.420.10">
    <property type="entry name" value="Ribonuclease H-like superfamily/Ribonuclease H"/>
    <property type="match status" value="1"/>
</dbReference>
<sequence>MVAVLSASLYRTLNALSRGPRLGMFQTSPQRLVSWSPSNAQPNPLDLLGWKRKKDKVKAKVVVAAKHAKSAPVAPVRMGNGKRKKDVYGPLNTQVRGGFSYFITFTGDYSRYGYVYLMRYESDAFMRFKEFRVEVENQTSSKIKILRLDRGGEYLIGYALQTTARLLNIAPSKAVAQTPYQTRHDKPASYNYLRVCGSLAYVKKLVRDKLDSRYLSRAMTCFWKELFPLDTRRDELLFEESSEAPQSNAGTSSAHIISTDNVPFLRRSARVPQPPKRYEFLEKWLEAIKSKVDSMSSNQVWTLVDRPMGVKRIWGKLVYKHKIGAYGEVTTFKTKLLAKGYTLVIGEERKVNRSSIALLVLYVDDILLIDNDVKMLGNTKVWLSTQFLMKDLESLEKVQDGTLQTRIPLSNKQYPETDKELKRMLDVPYASALGFVFKLNGGVVAWKSSKQDLTAHFTTEVEYIAASEVAKEAVRMKNYILELGVVPSIAELVVIFCDNNGAITQAKESRSHHRSKHIFRRYHLLREMVGRGDVQMD</sequence>
<gene>
    <name evidence="2" type="ORF">Scaly_2881500</name>
</gene>
<dbReference type="InterPro" id="IPR039537">
    <property type="entry name" value="Retrotran_Ty1/copia-like"/>
</dbReference>
<reference evidence="2" key="2">
    <citation type="journal article" date="2024" name="Plant">
        <title>Genomic evolution and insights into agronomic trait innovations of Sesamum species.</title>
        <authorList>
            <person name="Miao H."/>
            <person name="Wang L."/>
            <person name="Qu L."/>
            <person name="Liu H."/>
            <person name="Sun Y."/>
            <person name="Le M."/>
            <person name="Wang Q."/>
            <person name="Wei S."/>
            <person name="Zheng Y."/>
            <person name="Lin W."/>
            <person name="Duan Y."/>
            <person name="Cao H."/>
            <person name="Xiong S."/>
            <person name="Wang X."/>
            <person name="Wei L."/>
            <person name="Li C."/>
            <person name="Ma Q."/>
            <person name="Ju M."/>
            <person name="Zhao R."/>
            <person name="Li G."/>
            <person name="Mu C."/>
            <person name="Tian Q."/>
            <person name="Mei H."/>
            <person name="Zhang T."/>
            <person name="Gao T."/>
            <person name="Zhang H."/>
        </authorList>
    </citation>
    <scope>NUCLEOTIDE SEQUENCE</scope>
    <source>
        <strain evidence="2">KEN8</strain>
    </source>
</reference>
<dbReference type="PROSITE" id="PS50994">
    <property type="entry name" value="INTEGRASE"/>
    <property type="match status" value="1"/>
</dbReference>
<dbReference type="InterPro" id="IPR012337">
    <property type="entry name" value="RNaseH-like_sf"/>
</dbReference>
<dbReference type="PANTHER" id="PTHR42648">
    <property type="entry name" value="TRANSPOSASE, PUTATIVE-RELATED"/>
    <property type="match status" value="1"/>
</dbReference>
<dbReference type="InterPro" id="IPR001584">
    <property type="entry name" value="Integrase_cat-core"/>
</dbReference>
<name>A0AAW2L817_9LAMI</name>
<evidence type="ECO:0000313" key="2">
    <source>
        <dbReference type="EMBL" id="KAL0315184.1"/>
    </source>
</evidence>
<reference evidence="2" key="1">
    <citation type="submission" date="2020-06" db="EMBL/GenBank/DDBJ databases">
        <authorList>
            <person name="Li T."/>
            <person name="Hu X."/>
            <person name="Zhang T."/>
            <person name="Song X."/>
            <person name="Zhang H."/>
            <person name="Dai N."/>
            <person name="Sheng W."/>
            <person name="Hou X."/>
            <person name="Wei L."/>
        </authorList>
    </citation>
    <scope>NUCLEOTIDE SEQUENCE</scope>
    <source>
        <strain evidence="2">KEN8</strain>
        <tissue evidence="2">Leaf</tissue>
    </source>
</reference>
<proteinExistence type="predicted"/>
<dbReference type="GO" id="GO:0003676">
    <property type="term" value="F:nucleic acid binding"/>
    <property type="evidence" value="ECO:0007669"/>
    <property type="project" value="InterPro"/>
</dbReference>
<dbReference type="PANTHER" id="PTHR42648:SF27">
    <property type="entry name" value="RNA-DIRECTED DNA POLYMERASE"/>
    <property type="match status" value="1"/>
</dbReference>
<accession>A0AAW2L817</accession>
<dbReference type="InterPro" id="IPR036397">
    <property type="entry name" value="RNaseH_sf"/>
</dbReference>
<comment type="caution">
    <text evidence="2">The sequence shown here is derived from an EMBL/GenBank/DDBJ whole genome shotgun (WGS) entry which is preliminary data.</text>
</comment>
<organism evidence="2">
    <name type="scientific">Sesamum calycinum</name>
    <dbReference type="NCBI Taxonomy" id="2727403"/>
    <lineage>
        <taxon>Eukaryota</taxon>
        <taxon>Viridiplantae</taxon>
        <taxon>Streptophyta</taxon>
        <taxon>Embryophyta</taxon>
        <taxon>Tracheophyta</taxon>
        <taxon>Spermatophyta</taxon>
        <taxon>Magnoliopsida</taxon>
        <taxon>eudicotyledons</taxon>
        <taxon>Gunneridae</taxon>
        <taxon>Pentapetalae</taxon>
        <taxon>asterids</taxon>
        <taxon>lamiids</taxon>
        <taxon>Lamiales</taxon>
        <taxon>Pedaliaceae</taxon>
        <taxon>Sesamum</taxon>
    </lineage>
</organism>
<evidence type="ECO:0000259" key="1">
    <source>
        <dbReference type="PROSITE" id="PS50994"/>
    </source>
</evidence>
<feature type="domain" description="Integrase catalytic" evidence="1">
    <location>
        <begin position="71"/>
        <end position="180"/>
    </location>
</feature>
<protein>
    <submittedName>
        <fullName evidence="2">Retrovirus-related Pol polyprotein from transposon TNT 1-94</fullName>
    </submittedName>
</protein>
<dbReference type="AlphaFoldDB" id="A0AAW2L817"/>